<proteinExistence type="predicted"/>
<keyword evidence="3" id="KW-1185">Reference proteome</keyword>
<protein>
    <submittedName>
        <fullName evidence="2">Uncharacterized protein</fullName>
    </submittedName>
</protein>
<accession>A0A6J8BXQ4</accession>
<dbReference type="OrthoDB" id="6139501at2759"/>
<organism evidence="2 3">
    <name type="scientific">Mytilus coruscus</name>
    <name type="common">Sea mussel</name>
    <dbReference type="NCBI Taxonomy" id="42192"/>
    <lineage>
        <taxon>Eukaryota</taxon>
        <taxon>Metazoa</taxon>
        <taxon>Spiralia</taxon>
        <taxon>Lophotrochozoa</taxon>
        <taxon>Mollusca</taxon>
        <taxon>Bivalvia</taxon>
        <taxon>Autobranchia</taxon>
        <taxon>Pteriomorphia</taxon>
        <taxon>Mytilida</taxon>
        <taxon>Mytiloidea</taxon>
        <taxon>Mytilidae</taxon>
        <taxon>Mytilinae</taxon>
        <taxon>Mytilus</taxon>
    </lineage>
</organism>
<evidence type="ECO:0000313" key="2">
    <source>
        <dbReference type="EMBL" id="CAC5388815.1"/>
    </source>
</evidence>
<dbReference type="Proteomes" id="UP000507470">
    <property type="component" value="Unassembled WGS sequence"/>
</dbReference>
<feature type="region of interest" description="Disordered" evidence="1">
    <location>
        <begin position="82"/>
        <end position="101"/>
    </location>
</feature>
<feature type="compositionally biased region" description="Acidic residues" evidence="1">
    <location>
        <begin position="91"/>
        <end position="101"/>
    </location>
</feature>
<dbReference type="AlphaFoldDB" id="A0A6J8BXQ4"/>
<evidence type="ECO:0000256" key="1">
    <source>
        <dbReference type="SAM" id="MobiDB-lite"/>
    </source>
</evidence>
<evidence type="ECO:0000313" key="3">
    <source>
        <dbReference type="Proteomes" id="UP000507470"/>
    </source>
</evidence>
<sequence length="236" mass="27037">MSYNTELKKFLDYNGCSGIGITGVDAQLTPSSIPPSPLPQASSLPPVSELGLDCHMMFKKPSSHVSEVQILETIPCNDKEEICNRSHDSNVDTDDDDADDEDDNVKTLLSLYHHGHWSRQQSEDICNVLWINEKDLKNLDYRENVWCTAHVINYLNNSDLSSWEEKWKEVEAESTQWLISQLHERQSLEMLFKEIGLPKSGKKQDDKRFILDSHNNIYTKGCISTTNLRRLTIQLI</sequence>
<reference evidence="2 3" key="1">
    <citation type="submission" date="2020-06" db="EMBL/GenBank/DDBJ databases">
        <authorList>
            <person name="Li R."/>
            <person name="Bekaert M."/>
        </authorList>
    </citation>
    <scope>NUCLEOTIDE SEQUENCE [LARGE SCALE GENOMIC DNA]</scope>
    <source>
        <strain evidence="3">wild</strain>
    </source>
</reference>
<dbReference type="EMBL" id="CACVKT020004265">
    <property type="protein sequence ID" value="CAC5388815.1"/>
    <property type="molecule type" value="Genomic_DNA"/>
</dbReference>
<name>A0A6J8BXQ4_MYTCO</name>
<gene>
    <name evidence="2" type="ORF">MCOR_24050</name>
</gene>